<dbReference type="EMBL" id="MU827780">
    <property type="protein sequence ID" value="KAJ7337939.1"/>
    <property type="molecule type" value="Genomic_DNA"/>
</dbReference>
<keyword evidence="2" id="KW-1185">Reference proteome</keyword>
<dbReference type="OrthoDB" id="5963648at2759"/>
<dbReference type="Proteomes" id="UP001163046">
    <property type="component" value="Unassembled WGS sequence"/>
</dbReference>
<name>A0A9X0CI60_9CNID</name>
<organism evidence="1 2">
    <name type="scientific">Desmophyllum pertusum</name>
    <dbReference type="NCBI Taxonomy" id="174260"/>
    <lineage>
        <taxon>Eukaryota</taxon>
        <taxon>Metazoa</taxon>
        <taxon>Cnidaria</taxon>
        <taxon>Anthozoa</taxon>
        <taxon>Hexacorallia</taxon>
        <taxon>Scleractinia</taxon>
        <taxon>Caryophylliina</taxon>
        <taxon>Caryophylliidae</taxon>
        <taxon>Desmophyllum</taxon>
    </lineage>
</organism>
<proteinExistence type="predicted"/>
<gene>
    <name evidence="1" type="ORF">OS493_008098</name>
</gene>
<dbReference type="AlphaFoldDB" id="A0A9X0CI60"/>
<sequence>MQKAGDVLNERFAGRVDGAQSHLVTFVFENAANLTYERLSREIDNMVGRDRNWSNFAMALCISKRVCLETSKVCGAVTGYFQRYVSHSYSHAMQQAGGIAPFVKSKGR</sequence>
<evidence type="ECO:0000313" key="2">
    <source>
        <dbReference type="Proteomes" id="UP001163046"/>
    </source>
</evidence>
<protein>
    <submittedName>
        <fullName evidence="1">Uncharacterized protein</fullName>
    </submittedName>
</protein>
<evidence type="ECO:0000313" key="1">
    <source>
        <dbReference type="EMBL" id="KAJ7337939.1"/>
    </source>
</evidence>
<reference evidence="1" key="1">
    <citation type="submission" date="2023-01" db="EMBL/GenBank/DDBJ databases">
        <title>Genome assembly of the deep-sea coral Lophelia pertusa.</title>
        <authorList>
            <person name="Herrera S."/>
            <person name="Cordes E."/>
        </authorList>
    </citation>
    <scope>NUCLEOTIDE SEQUENCE</scope>
    <source>
        <strain evidence="1">USNM1676648</strain>
        <tissue evidence="1">Polyp</tissue>
    </source>
</reference>
<accession>A0A9X0CI60</accession>
<comment type="caution">
    <text evidence="1">The sequence shown here is derived from an EMBL/GenBank/DDBJ whole genome shotgun (WGS) entry which is preliminary data.</text>
</comment>